<evidence type="ECO:0000313" key="3">
    <source>
        <dbReference type="Proteomes" id="UP000714275"/>
    </source>
</evidence>
<dbReference type="AlphaFoldDB" id="A0A9P6ZVN6"/>
<dbReference type="InterPro" id="IPR004045">
    <property type="entry name" value="Glutathione_S-Trfase_N"/>
</dbReference>
<keyword evidence="3" id="KW-1185">Reference proteome</keyword>
<dbReference type="Proteomes" id="UP000714275">
    <property type="component" value="Unassembled WGS sequence"/>
</dbReference>
<name>A0A9P6ZVN6_9AGAM</name>
<comment type="caution">
    <text evidence="2">The sequence shown here is derived from an EMBL/GenBank/DDBJ whole genome shotgun (WGS) entry which is preliminary data.</text>
</comment>
<feature type="domain" description="GST N-terminal" evidence="1">
    <location>
        <begin position="20"/>
        <end position="92"/>
    </location>
</feature>
<evidence type="ECO:0000313" key="2">
    <source>
        <dbReference type="EMBL" id="KAG1776651.1"/>
    </source>
</evidence>
<dbReference type="Gene3D" id="3.40.30.10">
    <property type="entry name" value="Glutaredoxin"/>
    <property type="match status" value="1"/>
</dbReference>
<dbReference type="OrthoDB" id="4951845at2759"/>
<dbReference type="EMBL" id="JABBWD010000025">
    <property type="protein sequence ID" value="KAG1776651.1"/>
    <property type="molecule type" value="Genomic_DNA"/>
</dbReference>
<sequence length="155" mass="17526">MESQVSVDNSQHHLIFASHRLALNYKKLTYVTRWVEMTDIASACKSLGIPPTTRNTLPDGTPSEYTPPALIDNTTSPPGLLSDSTSIIEYLRNAHIPRPRFLPRILRTCQLRPPRSIRISRRALWLCTCTTRRPHEIASTSVNAPKQRLGRNSKI</sequence>
<protein>
    <recommendedName>
        <fullName evidence="1">GST N-terminal domain-containing protein</fullName>
    </recommendedName>
</protein>
<gene>
    <name evidence="2" type="ORF">EV702DRAFT_1108103</name>
</gene>
<dbReference type="Pfam" id="PF13409">
    <property type="entry name" value="GST_N_2"/>
    <property type="match status" value="1"/>
</dbReference>
<organism evidence="2 3">
    <name type="scientific">Suillus placidus</name>
    <dbReference type="NCBI Taxonomy" id="48579"/>
    <lineage>
        <taxon>Eukaryota</taxon>
        <taxon>Fungi</taxon>
        <taxon>Dikarya</taxon>
        <taxon>Basidiomycota</taxon>
        <taxon>Agaricomycotina</taxon>
        <taxon>Agaricomycetes</taxon>
        <taxon>Agaricomycetidae</taxon>
        <taxon>Boletales</taxon>
        <taxon>Suillineae</taxon>
        <taxon>Suillaceae</taxon>
        <taxon>Suillus</taxon>
    </lineage>
</organism>
<evidence type="ECO:0000259" key="1">
    <source>
        <dbReference type="Pfam" id="PF13409"/>
    </source>
</evidence>
<proteinExistence type="predicted"/>
<accession>A0A9P6ZVN6</accession>
<reference evidence="2" key="1">
    <citation type="journal article" date="2020" name="New Phytol.">
        <title>Comparative genomics reveals dynamic genome evolution in host specialist ectomycorrhizal fungi.</title>
        <authorList>
            <person name="Lofgren L.A."/>
            <person name="Nguyen N.H."/>
            <person name="Vilgalys R."/>
            <person name="Ruytinx J."/>
            <person name="Liao H.L."/>
            <person name="Branco S."/>
            <person name="Kuo A."/>
            <person name="LaButti K."/>
            <person name="Lipzen A."/>
            <person name="Andreopoulos W."/>
            <person name="Pangilinan J."/>
            <person name="Riley R."/>
            <person name="Hundley H."/>
            <person name="Na H."/>
            <person name="Barry K."/>
            <person name="Grigoriev I.V."/>
            <person name="Stajich J.E."/>
            <person name="Kennedy P.G."/>
        </authorList>
    </citation>
    <scope>NUCLEOTIDE SEQUENCE</scope>
    <source>
        <strain evidence="2">DOB743</strain>
    </source>
</reference>